<dbReference type="EMBL" id="APMY01000131">
    <property type="protein sequence ID" value="EOM74458.1"/>
    <property type="molecule type" value="Genomic_DNA"/>
</dbReference>
<organism evidence="2 3">
    <name type="scientific">Rhodococcus rhodnii LMG 5362</name>
    <dbReference type="NCBI Taxonomy" id="1273125"/>
    <lineage>
        <taxon>Bacteria</taxon>
        <taxon>Bacillati</taxon>
        <taxon>Actinomycetota</taxon>
        <taxon>Actinomycetes</taxon>
        <taxon>Mycobacteriales</taxon>
        <taxon>Nocardiaceae</taxon>
        <taxon>Rhodococcus</taxon>
    </lineage>
</organism>
<evidence type="ECO:0000313" key="3">
    <source>
        <dbReference type="Proteomes" id="UP000013525"/>
    </source>
</evidence>
<keyword evidence="1" id="KW-0472">Membrane</keyword>
<accession>R7WH78</accession>
<feature type="transmembrane region" description="Helical" evidence="1">
    <location>
        <begin position="22"/>
        <end position="44"/>
    </location>
</feature>
<sequence length="76" mass="7176">MGSAACGVGAGSVATSLVTGGAVVVSGAVVVVGGAVVVALGVVVSAGVSESPEHPAIGPIAATIPMRRTATRRRRP</sequence>
<dbReference type="Proteomes" id="UP000013525">
    <property type="component" value="Unassembled WGS sequence"/>
</dbReference>
<name>R7WH78_9NOCA</name>
<keyword evidence="1" id="KW-1133">Transmembrane helix</keyword>
<reference evidence="2 3" key="1">
    <citation type="journal article" date="2013" name="Genome Announc.">
        <title>Draft Genome Sequence of Rhodococcus rhodnii Strain LMG5362, a Symbiont of Rhodnius prolixus (Hemiptera, Reduviidae, Triatominae), the Principle Vector of Trypanosoma cruzi.</title>
        <authorList>
            <person name="Pachebat J.A."/>
            <person name="van Keulen G."/>
            <person name="Whitten M.M."/>
            <person name="Girdwood S."/>
            <person name="Del Sol R."/>
            <person name="Dyson P.J."/>
            <person name="Facey P.D."/>
        </authorList>
    </citation>
    <scope>NUCLEOTIDE SEQUENCE [LARGE SCALE GENOMIC DNA]</scope>
    <source>
        <strain evidence="2 3">LMG 5362</strain>
    </source>
</reference>
<protein>
    <submittedName>
        <fullName evidence="2">Uncharacterized protein</fullName>
    </submittedName>
</protein>
<gene>
    <name evidence="2" type="ORF">Rrhod_4260</name>
</gene>
<comment type="caution">
    <text evidence="2">The sequence shown here is derived from an EMBL/GenBank/DDBJ whole genome shotgun (WGS) entry which is preliminary data.</text>
</comment>
<keyword evidence="1" id="KW-0812">Transmembrane</keyword>
<keyword evidence="3" id="KW-1185">Reference proteome</keyword>
<proteinExistence type="predicted"/>
<evidence type="ECO:0000313" key="2">
    <source>
        <dbReference type="EMBL" id="EOM74458.1"/>
    </source>
</evidence>
<dbReference type="AlphaFoldDB" id="R7WH78"/>
<evidence type="ECO:0000256" key="1">
    <source>
        <dbReference type="SAM" id="Phobius"/>
    </source>
</evidence>